<evidence type="ECO:0000259" key="7">
    <source>
        <dbReference type="PROSITE" id="PS50111"/>
    </source>
</evidence>
<evidence type="ECO:0000256" key="4">
    <source>
        <dbReference type="ARBA" id="ARBA00029447"/>
    </source>
</evidence>
<dbReference type="OrthoDB" id="7024925at2"/>
<protein>
    <submittedName>
        <fullName evidence="9">Chemotaxis sensory transducer</fullName>
    </submittedName>
</protein>
<feature type="transmembrane region" description="Helical" evidence="6">
    <location>
        <begin position="6"/>
        <end position="29"/>
    </location>
</feature>
<dbReference type="Pfam" id="PF00015">
    <property type="entry name" value="MCPsignal"/>
    <property type="match status" value="1"/>
</dbReference>
<keyword evidence="6" id="KW-1133">Transmembrane helix</keyword>
<proteinExistence type="inferred from homology"/>
<keyword evidence="6" id="KW-0812">Transmembrane</keyword>
<dbReference type="RefSeq" id="WP_007021194.1">
    <property type="nucleotide sequence ID" value="NZ_CH724125.1"/>
</dbReference>
<feature type="domain" description="Methyl-accepting transducer" evidence="7">
    <location>
        <begin position="386"/>
        <end position="622"/>
    </location>
</feature>
<feature type="transmembrane region" description="Helical" evidence="6">
    <location>
        <begin position="305"/>
        <end position="327"/>
    </location>
</feature>
<organism evidence="9 10">
    <name type="scientific">Neptuniibacter caesariensis</name>
    <dbReference type="NCBI Taxonomy" id="207954"/>
    <lineage>
        <taxon>Bacteria</taxon>
        <taxon>Pseudomonadati</taxon>
        <taxon>Pseudomonadota</taxon>
        <taxon>Gammaproteobacteria</taxon>
        <taxon>Oceanospirillales</taxon>
        <taxon>Oceanospirillaceae</taxon>
        <taxon>Neptuniibacter</taxon>
    </lineage>
</organism>
<dbReference type="SMART" id="SM00283">
    <property type="entry name" value="MA"/>
    <property type="match status" value="1"/>
</dbReference>
<gene>
    <name evidence="9" type="ORF">MED92_17665</name>
</gene>
<dbReference type="InterPro" id="IPR004089">
    <property type="entry name" value="MCPsignal_dom"/>
</dbReference>
<keyword evidence="3 5" id="KW-0807">Transducer</keyword>
<dbReference type="PANTHER" id="PTHR32089">
    <property type="entry name" value="METHYL-ACCEPTING CHEMOTAXIS PROTEIN MCPB"/>
    <property type="match status" value="1"/>
</dbReference>
<keyword evidence="10" id="KW-1185">Reference proteome</keyword>
<comment type="similarity">
    <text evidence="4">Belongs to the methyl-accepting chemotaxis (MCP) protein family.</text>
</comment>
<comment type="subcellular location">
    <subcellularLocation>
        <location evidence="1">Cell inner membrane</location>
        <topology evidence="1">Multi-pass membrane protein</topology>
    </subcellularLocation>
</comment>
<keyword evidence="6" id="KW-0472">Membrane</keyword>
<sequence>MNISAITRLAGASLAIIVTLLAAAIFWSLERLDTAFSMKDHYHTYKEKIYLLLEKPVSSYLMTGDATQLTTIEKNLETLASKTEQELPADIADNVISQLTLLKDVTLSELRAAGKLNQPEQLLIHSERELNGAISSVREYALQADFSQQSLQQEYLNKLSLIQQNLLELSHNRQAYFSKNTDKSAQQIQLQLDRLTQLANELYGLDRLGIYKEPEDDEDDLSELLGISSDDKEETVKEELGDEPISTIRSQVNRYPKELMNAQKFSAQKQTSKKNAQAAVITLNDSVTAISEQISAKYDSIRMSVYYLMALCIILIMITGISMNFLLRRLGNILMITTNYIDQLSHGHFSSNVSIDSKITEAQTLHASIERLQAFFNKLMSNIRQETSNLKSLQNEASCQAIQLEDTINQQQYATQSAVEQITQLNDSFIEVAARASQTSSATQDASDRAISGYQQIKETRQYIDRLNTEVSGTAESLNALQEDSIAIQNVLGVIQGFAEQTNLLALNAAIEAARAGETGRGFAVVADEVRNLAANTAKSADEIQEITTRLNKTTEATVEKMGIQQKAATETVNLAEDAQAAFKQIRNSISEINDMSTLIASSTEEQTAVTSNITQTIETTDSLTKNSTSAAEANKLQATKLAHTSDKLSELISKLN</sequence>
<keyword evidence="2" id="KW-0997">Cell inner membrane</keyword>
<evidence type="ECO:0000256" key="5">
    <source>
        <dbReference type="PROSITE-ProRule" id="PRU00284"/>
    </source>
</evidence>
<evidence type="ECO:0000259" key="8">
    <source>
        <dbReference type="PROSITE" id="PS50192"/>
    </source>
</evidence>
<dbReference type="GO" id="GO:0007165">
    <property type="term" value="P:signal transduction"/>
    <property type="evidence" value="ECO:0007669"/>
    <property type="project" value="UniProtKB-KW"/>
</dbReference>
<dbReference type="PANTHER" id="PTHR32089:SF112">
    <property type="entry name" value="LYSOZYME-LIKE PROTEIN-RELATED"/>
    <property type="match status" value="1"/>
</dbReference>
<evidence type="ECO:0000256" key="1">
    <source>
        <dbReference type="ARBA" id="ARBA00004429"/>
    </source>
</evidence>
<evidence type="ECO:0000313" key="9">
    <source>
        <dbReference type="EMBL" id="EAR59773.1"/>
    </source>
</evidence>
<dbReference type="EMBL" id="AAOW01000033">
    <property type="protein sequence ID" value="EAR59773.1"/>
    <property type="molecule type" value="Genomic_DNA"/>
</dbReference>
<name>A0A7U8GR27_NEPCE</name>
<dbReference type="PROSITE" id="PS50111">
    <property type="entry name" value="CHEMOTAXIS_TRANSDUC_2"/>
    <property type="match status" value="1"/>
</dbReference>
<comment type="caution">
    <text evidence="9">The sequence shown here is derived from an EMBL/GenBank/DDBJ whole genome shotgun (WGS) entry which is preliminary data.</text>
</comment>
<dbReference type="GO" id="GO:0006935">
    <property type="term" value="P:chemotaxis"/>
    <property type="evidence" value="ECO:0007669"/>
    <property type="project" value="UniProtKB-ARBA"/>
</dbReference>
<evidence type="ECO:0000256" key="6">
    <source>
        <dbReference type="SAM" id="Phobius"/>
    </source>
</evidence>
<dbReference type="InterPro" id="IPR000727">
    <property type="entry name" value="T_SNARE_dom"/>
</dbReference>
<evidence type="ECO:0000256" key="2">
    <source>
        <dbReference type="ARBA" id="ARBA00022519"/>
    </source>
</evidence>
<dbReference type="SUPFAM" id="SSF58104">
    <property type="entry name" value="Methyl-accepting chemotaxis protein (MCP) signaling domain"/>
    <property type="match status" value="1"/>
</dbReference>
<feature type="domain" description="T-SNARE coiled-coil homology" evidence="8">
    <location>
        <begin position="573"/>
        <end position="635"/>
    </location>
</feature>
<evidence type="ECO:0000313" key="10">
    <source>
        <dbReference type="Proteomes" id="UP000002171"/>
    </source>
</evidence>
<dbReference type="CDD" id="cd11386">
    <property type="entry name" value="MCP_signal"/>
    <property type="match status" value="1"/>
</dbReference>
<dbReference type="GO" id="GO:0005886">
    <property type="term" value="C:plasma membrane"/>
    <property type="evidence" value="ECO:0007669"/>
    <property type="project" value="UniProtKB-SubCell"/>
</dbReference>
<dbReference type="PROSITE" id="PS50192">
    <property type="entry name" value="T_SNARE"/>
    <property type="match status" value="1"/>
</dbReference>
<reference evidence="9 10" key="1">
    <citation type="submission" date="2006-02" db="EMBL/GenBank/DDBJ databases">
        <authorList>
            <person name="Pinhassi J."/>
            <person name="Pedros-Alio C."/>
            <person name="Ferriera S."/>
            <person name="Johnson J."/>
            <person name="Kravitz S."/>
            <person name="Halpern A."/>
            <person name="Remington K."/>
            <person name="Beeson K."/>
            <person name="Tran B."/>
            <person name="Rogers Y.-H."/>
            <person name="Friedman R."/>
            <person name="Venter J.C."/>
        </authorList>
    </citation>
    <scope>NUCLEOTIDE SEQUENCE [LARGE SCALE GENOMIC DNA]</scope>
    <source>
        <strain evidence="9 10">MED92</strain>
    </source>
</reference>
<accession>A0A7U8GR27</accession>
<dbReference type="AlphaFoldDB" id="A0A7U8GR27"/>
<evidence type="ECO:0000256" key="3">
    <source>
        <dbReference type="ARBA" id="ARBA00023224"/>
    </source>
</evidence>
<dbReference type="Proteomes" id="UP000002171">
    <property type="component" value="Unassembled WGS sequence"/>
</dbReference>
<dbReference type="FunFam" id="1.10.287.950:FF:000001">
    <property type="entry name" value="Methyl-accepting chemotaxis sensory transducer"/>
    <property type="match status" value="1"/>
</dbReference>
<keyword evidence="2" id="KW-1003">Cell membrane</keyword>
<dbReference type="Gene3D" id="1.10.287.950">
    <property type="entry name" value="Methyl-accepting chemotaxis protein"/>
    <property type="match status" value="1"/>
</dbReference>